<dbReference type="Pfam" id="PF13561">
    <property type="entry name" value="adh_short_C2"/>
    <property type="match status" value="1"/>
</dbReference>
<dbReference type="PANTHER" id="PTHR43658:SF8">
    <property type="entry name" value="17-BETA-HYDROXYSTEROID DEHYDROGENASE 14-RELATED"/>
    <property type="match status" value="1"/>
</dbReference>
<dbReference type="CDD" id="cd05233">
    <property type="entry name" value="SDR_c"/>
    <property type="match status" value="1"/>
</dbReference>
<dbReference type="PANTHER" id="PTHR43658">
    <property type="entry name" value="SHORT-CHAIN DEHYDROGENASE/REDUCTASE"/>
    <property type="match status" value="1"/>
</dbReference>
<dbReference type="PROSITE" id="PS00061">
    <property type="entry name" value="ADH_SHORT"/>
    <property type="match status" value="1"/>
</dbReference>
<dbReference type="GeneID" id="98000570"/>
<protein>
    <submittedName>
        <fullName evidence="3">SDR family oxidoreductase</fullName>
    </submittedName>
</protein>
<reference evidence="3 4" key="1">
    <citation type="submission" date="2018-08" db="EMBL/GenBank/DDBJ databases">
        <title>A genome reference for cultivated species of the human gut microbiota.</title>
        <authorList>
            <person name="Zou Y."/>
            <person name="Xue W."/>
            <person name="Luo G."/>
        </authorList>
    </citation>
    <scope>NUCLEOTIDE SEQUENCE [LARGE SCALE GENOMIC DNA]</scope>
    <source>
        <strain evidence="3 4">AM25-6</strain>
    </source>
</reference>
<dbReference type="GO" id="GO:0008206">
    <property type="term" value="P:bile acid metabolic process"/>
    <property type="evidence" value="ECO:0007669"/>
    <property type="project" value="UniProtKB-ARBA"/>
</dbReference>
<dbReference type="InterPro" id="IPR020904">
    <property type="entry name" value="Sc_DH/Rdtase_CS"/>
</dbReference>
<dbReference type="Gene3D" id="3.40.50.720">
    <property type="entry name" value="NAD(P)-binding Rossmann-like Domain"/>
    <property type="match status" value="1"/>
</dbReference>
<dbReference type="InterPro" id="IPR036291">
    <property type="entry name" value="NAD(P)-bd_dom_sf"/>
</dbReference>
<dbReference type="EMBL" id="QUSM01000002">
    <property type="protein sequence ID" value="RGD75137.1"/>
    <property type="molecule type" value="Genomic_DNA"/>
</dbReference>
<dbReference type="AlphaFoldDB" id="A0A3E3E0R5"/>
<evidence type="ECO:0000256" key="1">
    <source>
        <dbReference type="ARBA" id="ARBA00006484"/>
    </source>
</evidence>
<dbReference type="PRINTS" id="PR00080">
    <property type="entry name" value="SDRFAMILY"/>
</dbReference>
<evidence type="ECO:0000313" key="4">
    <source>
        <dbReference type="Proteomes" id="UP000261212"/>
    </source>
</evidence>
<dbReference type="FunFam" id="3.40.50.720:FF:000084">
    <property type="entry name" value="Short-chain dehydrogenase reductase"/>
    <property type="match status" value="1"/>
</dbReference>
<comment type="similarity">
    <text evidence="1">Belongs to the short-chain dehydrogenases/reductases (SDR) family.</text>
</comment>
<name>A0A3E3E0R5_9FIRM</name>
<gene>
    <name evidence="3" type="ORF">DW687_02095</name>
</gene>
<dbReference type="PRINTS" id="PR00081">
    <property type="entry name" value="GDHRDH"/>
</dbReference>
<sequence length="253" mass="26917">MAKKNVVITGGAKGIGKAICEKFAKEGYDIIIVDFDEAGMLETKKELESNGTVAHAVKCDISNLDNVKEVAKLVEKEYGYLTTLVNNAAIAPGGDPKEISLDPAVFARTMNINVNGPYNMIISLIDLLLKAKDKDQVPSVVNVASTAAFSGGGGSVAYAASKGAVVSMTRSIARFFGDTGLRINAVAPTLIMTPLMAERFKDDPQGLEDRKKTVPLGRFMDVTEVADIVYFLNTPSFIHGEVVIADGGRSLSV</sequence>
<evidence type="ECO:0000313" key="3">
    <source>
        <dbReference type="EMBL" id="RGD75137.1"/>
    </source>
</evidence>
<dbReference type="SUPFAM" id="SSF51735">
    <property type="entry name" value="NAD(P)-binding Rossmann-fold domains"/>
    <property type="match status" value="1"/>
</dbReference>
<organism evidence="3 4">
    <name type="scientific">Anaerofustis stercorihominis</name>
    <dbReference type="NCBI Taxonomy" id="214853"/>
    <lineage>
        <taxon>Bacteria</taxon>
        <taxon>Bacillati</taxon>
        <taxon>Bacillota</taxon>
        <taxon>Clostridia</taxon>
        <taxon>Eubacteriales</taxon>
        <taxon>Eubacteriaceae</taxon>
        <taxon>Anaerofustis</taxon>
    </lineage>
</organism>
<keyword evidence="2" id="KW-0560">Oxidoreductase</keyword>
<accession>A0A3E3E0R5</accession>
<dbReference type="Proteomes" id="UP000261212">
    <property type="component" value="Unassembled WGS sequence"/>
</dbReference>
<dbReference type="InterPro" id="IPR002347">
    <property type="entry name" value="SDR_fam"/>
</dbReference>
<dbReference type="RefSeq" id="WP_007050255.1">
    <property type="nucleotide sequence ID" value="NZ_CABKNJ010000001.1"/>
</dbReference>
<comment type="caution">
    <text evidence="3">The sequence shown here is derived from an EMBL/GenBank/DDBJ whole genome shotgun (WGS) entry which is preliminary data.</text>
</comment>
<evidence type="ECO:0000256" key="2">
    <source>
        <dbReference type="ARBA" id="ARBA00023002"/>
    </source>
</evidence>
<proteinExistence type="inferred from homology"/>
<dbReference type="GO" id="GO:0016491">
    <property type="term" value="F:oxidoreductase activity"/>
    <property type="evidence" value="ECO:0007669"/>
    <property type="project" value="UniProtKB-KW"/>
</dbReference>